<evidence type="ECO:0000256" key="11">
    <source>
        <dbReference type="ARBA" id="ARBA00048899"/>
    </source>
</evidence>
<keyword evidence="4 12" id="KW-0328">Glycosyltransferase</keyword>
<dbReference type="EC" id="2.4.1.-" evidence="12"/>
<gene>
    <name evidence="14" type="primary">EOG090X04MD</name>
</gene>
<keyword evidence="13" id="KW-0732">Signal</keyword>
<feature type="transmembrane region" description="Helical" evidence="12">
    <location>
        <begin position="56"/>
        <end position="75"/>
    </location>
</feature>
<feature type="transmembrane region" description="Helical" evidence="12">
    <location>
        <begin position="277"/>
        <end position="295"/>
    </location>
</feature>
<keyword evidence="6 12" id="KW-0812">Transmembrane</keyword>
<dbReference type="GO" id="GO:0052917">
    <property type="term" value="F:dol-P-Man:Man(7)GlcNAc(2)-PP-Dol alpha-1,6-mannosyltransferase activity"/>
    <property type="evidence" value="ECO:0007669"/>
    <property type="project" value="UniProtKB-EC"/>
</dbReference>
<name>A0A4Y7LZQ2_9CRUS</name>
<organism evidence="14">
    <name type="scientific">Ceriodaphnia reticulata</name>
    <dbReference type="NCBI Taxonomy" id="302197"/>
    <lineage>
        <taxon>Eukaryota</taxon>
        <taxon>Metazoa</taxon>
        <taxon>Ecdysozoa</taxon>
        <taxon>Arthropoda</taxon>
        <taxon>Crustacea</taxon>
        <taxon>Branchiopoda</taxon>
        <taxon>Diplostraca</taxon>
        <taxon>Cladocera</taxon>
        <taxon>Anomopoda</taxon>
        <taxon>Daphniidae</taxon>
        <taxon>Ceriodaphnia</taxon>
    </lineage>
</organism>
<dbReference type="AlphaFoldDB" id="A0A4Y7LZQ2"/>
<protein>
    <recommendedName>
        <fullName evidence="12">Mannosyltransferase</fullName>
        <ecNumber evidence="12">2.4.1.-</ecNumber>
    </recommendedName>
</protein>
<reference evidence="14" key="1">
    <citation type="submission" date="2018-08" db="EMBL/GenBank/DDBJ databases">
        <authorList>
            <person name="Cornetti L."/>
        </authorList>
    </citation>
    <scope>NUCLEOTIDE SEQUENCE</scope>
    <source>
        <strain evidence="14">OM-SAIQ-clone2</strain>
    </source>
</reference>
<dbReference type="PANTHER" id="PTHR22760:SF1">
    <property type="entry name" value="DOL-P-MAN:MAN(7)GLCNAC(2)-PP-DOL ALPHA-1,6-MANNOSYLTRANSFERASE"/>
    <property type="match status" value="1"/>
</dbReference>
<comment type="subcellular location">
    <subcellularLocation>
        <location evidence="1 12">Endoplasmic reticulum membrane</location>
        <topology evidence="1 12">Multi-pass membrane protein</topology>
    </subcellularLocation>
</comment>
<comment type="catalytic activity">
    <reaction evidence="11">
        <text>an alpha-D-Man-(1-&gt;2)-alpha-D-Man-(1-&gt;2)-alpha-D-Man-(1-&gt;3)-[alpha-D-Man-(1-&gt;2)-alpha-D-Man-(1-&gt;3)-alpha-D-Man-(1-&gt;6)]-beta-D-Man-(1-&gt;4)-beta-D-GlcNAc-(1-&gt;4)-alpha-D-GlcNAc-diphospho-di-trans,poly-cis-dolichol + a di-trans,poly-cis-dolichyl beta-D-mannosyl phosphate = an alpha-D-Man-(1-&gt;2)-alpha-D-Man-(1-&gt;2)-alpha-D-Man-(1-&gt;3)-[alpha-D-Man-(1-&gt;2)-alpha-D-Man-(1-&gt;3)-[alpha-D-Man-(1-&gt;6)]-alpha-D-Man-(1-&gt;6)]-beta-D-Man-(1-&gt;4)-beta-D-GlcNAc-(1-&gt;4)-alpha-D-GlcNAc-diphospho-di-trans,poly-cis-dolichol + a di-trans,poly-cis-dolichyl phosphate + H(+)</text>
        <dbReference type="Rhea" id="RHEA:29535"/>
        <dbReference type="Rhea" id="RHEA-COMP:19498"/>
        <dbReference type="Rhea" id="RHEA-COMP:19501"/>
        <dbReference type="Rhea" id="RHEA-COMP:19518"/>
        <dbReference type="Rhea" id="RHEA-COMP:19519"/>
        <dbReference type="ChEBI" id="CHEBI:15378"/>
        <dbReference type="ChEBI" id="CHEBI:57683"/>
        <dbReference type="ChEBI" id="CHEBI:58211"/>
        <dbReference type="ChEBI" id="CHEBI:132517"/>
        <dbReference type="ChEBI" id="CHEBI:132519"/>
        <dbReference type="EC" id="2.4.1.260"/>
    </reaction>
    <physiologicalReaction direction="left-to-right" evidence="11">
        <dbReference type="Rhea" id="RHEA:29536"/>
    </physiologicalReaction>
</comment>
<dbReference type="UniPathway" id="UPA00378"/>
<feature type="transmembrane region" description="Helical" evidence="12">
    <location>
        <begin position="136"/>
        <end position="153"/>
    </location>
</feature>
<feature type="transmembrane region" description="Helical" evidence="12">
    <location>
        <begin position="82"/>
        <end position="100"/>
    </location>
</feature>
<evidence type="ECO:0000256" key="3">
    <source>
        <dbReference type="ARBA" id="ARBA00007063"/>
    </source>
</evidence>
<comment type="similarity">
    <text evidence="3 12">Belongs to the glycosyltransferase 22 family.</text>
</comment>
<evidence type="ECO:0000256" key="8">
    <source>
        <dbReference type="ARBA" id="ARBA00022989"/>
    </source>
</evidence>
<dbReference type="PANTHER" id="PTHR22760">
    <property type="entry name" value="GLYCOSYLTRANSFERASE"/>
    <property type="match status" value="1"/>
</dbReference>
<proteinExistence type="evidence at transcript level"/>
<comment type="pathway">
    <text evidence="2">Protein modification; protein glycosylation.</text>
</comment>
<dbReference type="Pfam" id="PF03901">
    <property type="entry name" value="Glyco_transf_22"/>
    <property type="match status" value="1"/>
</dbReference>
<evidence type="ECO:0000256" key="5">
    <source>
        <dbReference type="ARBA" id="ARBA00022679"/>
    </source>
</evidence>
<feature type="transmembrane region" description="Helical" evidence="12">
    <location>
        <begin position="333"/>
        <end position="354"/>
    </location>
</feature>
<feature type="transmembrane region" description="Helical" evidence="12">
    <location>
        <begin position="301"/>
        <end position="321"/>
    </location>
</feature>
<dbReference type="InterPro" id="IPR005599">
    <property type="entry name" value="GPI_mannosylTrfase"/>
</dbReference>
<feature type="transmembrane region" description="Helical" evidence="12">
    <location>
        <begin position="248"/>
        <end position="270"/>
    </location>
</feature>
<feature type="chain" id="PRO_5021205256" description="Mannosyltransferase" evidence="13">
    <location>
        <begin position="22"/>
        <end position="537"/>
    </location>
</feature>
<evidence type="ECO:0000256" key="1">
    <source>
        <dbReference type="ARBA" id="ARBA00004477"/>
    </source>
</evidence>
<evidence type="ECO:0000313" key="14">
    <source>
        <dbReference type="EMBL" id="SVE72883.1"/>
    </source>
</evidence>
<evidence type="ECO:0000256" key="12">
    <source>
        <dbReference type="RuleBase" id="RU363075"/>
    </source>
</evidence>
<dbReference type="GO" id="GO:0005789">
    <property type="term" value="C:endoplasmic reticulum membrane"/>
    <property type="evidence" value="ECO:0007669"/>
    <property type="project" value="UniProtKB-SubCell"/>
</dbReference>
<keyword evidence="5" id="KW-0808">Transferase</keyword>
<dbReference type="GO" id="GO:0006487">
    <property type="term" value="P:protein N-linked glycosylation"/>
    <property type="evidence" value="ECO:0007669"/>
    <property type="project" value="TreeGrafter"/>
</dbReference>
<dbReference type="EMBL" id="LR003264">
    <property type="protein sequence ID" value="SVE72883.1"/>
    <property type="molecule type" value="mRNA"/>
</dbReference>
<comment type="function">
    <text evidence="10">Mannosyltransferase that operates in the biosynthetic pathway of dolichol-linked oligosaccharides, the glycan precursors employed in protein asparagine (N)-glycosylation. The assembly of dolichol-linked oligosaccharides begins on the cytosolic side of the endoplasmic reticulum membrane and finishes in its lumen. The sequential addition of sugars to dolichol pyrophosphate produces dolichol-linked oligosaccharides containing fourteen sugars, including two GlcNAcs, nine mannoses and three glucoses. Once assembled, the oligosaccharide is transferred from the lipid to nascent proteins by oligosaccharyltransferases. In the lumen of the endoplasmic reticulum, adds the eighth mannose residue in an alpha-1,6 linkage onto Man(7)GlcNAc(2)-PP-dolichol to produce Man(8)GlcNAc(2)-PP-dolichol.</text>
</comment>
<evidence type="ECO:0000256" key="9">
    <source>
        <dbReference type="ARBA" id="ARBA00023136"/>
    </source>
</evidence>
<evidence type="ECO:0000256" key="4">
    <source>
        <dbReference type="ARBA" id="ARBA00022676"/>
    </source>
</evidence>
<evidence type="ECO:0000256" key="6">
    <source>
        <dbReference type="ARBA" id="ARBA00022692"/>
    </source>
</evidence>
<evidence type="ECO:0000256" key="2">
    <source>
        <dbReference type="ARBA" id="ARBA00004922"/>
    </source>
</evidence>
<evidence type="ECO:0000256" key="7">
    <source>
        <dbReference type="ARBA" id="ARBA00022824"/>
    </source>
</evidence>
<feature type="transmembrane region" description="Helical" evidence="12">
    <location>
        <begin position="159"/>
        <end position="185"/>
    </location>
</feature>
<evidence type="ECO:0000256" key="13">
    <source>
        <dbReference type="SAM" id="SignalP"/>
    </source>
</evidence>
<keyword evidence="8 12" id="KW-1133">Transmembrane helix</keyword>
<evidence type="ECO:0000256" key="10">
    <source>
        <dbReference type="ARBA" id="ARBA00044721"/>
    </source>
</evidence>
<feature type="transmembrane region" description="Helical" evidence="12">
    <location>
        <begin position="112"/>
        <end position="131"/>
    </location>
</feature>
<keyword evidence="9 12" id="KW-0472">Membrane</keyword>
<feature type="signal peptide" evidence="13">
    <location>
        <begin position="1"/>
        <end position="21"/>
    </location>
</feature>
<accession>A0A4Y7LZQ2</accession>
<sequence>MDWLLILCSLIHLLLCPFTKVEESFNLQAIHDILYHQTNIQEYDHLEFPGVVPRTFLGPLVISGLSAPFVAISSALALPKDVALIIVRCAIGAVVLWPLLKLRKRVEETLGQGTSTWFVLIMASQFHFLFYLSRPLPNTMALPLVLLAYYYWLGQQHEKFIACSAAAILIFRGELAILLGLILMGELVARRFSIPKTVIFAVPSGFVCLSLTVFIDSYFWQRILWPEGEVLWYNVVLNKSGDWGTSPFLWYFYSAIPRALGTSLALIPLGMLFERRILPLILPPLVFVLAYSFLPHKELRFIIYVVPLLNIAAATASSRLWENRMKNKWRGLLALGAIGHLLANLVLTCFLLSVSRANYPGGEALSLLHKIESPETNVTVHIDVLAAQTGISRFGQLHKNWKYDKTENLKPGSPELRMFTHLIVDAKSKHAYNLRPYVDTHEILAHIDGFSHIRSSYNHFPPIRIKSKPCLFILKNKNPPEEPDFSFTLRKHPVVEEVQEEEQTPVELDFEFSNHFDSELVLSNATETPTLIQMPKE</sequence>
<feature type="transmembrane region" description="Helical" evidence="12">
    <location>
        <begin position="197"/>
        <end position="220"/>
    </location>
</feature>
<keyword evidence="7 12" id="KW-0256">Endoplasmic reticulum</keyword>